<reference evidence="2" key="1">
    <citation type="submission" date="2009-11" db="EMBL/GenBank/DDBJ databases">
        <authorList>
            <consortium name="The Broad Institute Genome Sequencing Platform"/>
            <person name="Ward D."/>
            <person name="Feldgarden M."/>
            <person name="Earl A."/>
            <person name="Young S.K."/>
            <person name="Zeng Q."/>
            <person name="Koehrsen M."/>
            <person name="Alvarado L."/>
            <person name="Berlin A."/>
            <person name="Bochicchio J."/>
            <person name="Borenstein D."/>
            <person name="Chapman S.B."/>
            <person name="Chen Z."/>
            <person name="Engels R."/>
            <person name="Freedman E."/>
            <person name="Gellesch M."/>
            <person name="Goldberg J."/>
            <person name="Griggs A."/>
            <person name="Gujja S."/>
            <person name="Heilman E."/>
            <person name="Heiman D."/>
            <person name="Hepburn T."/>
            <person name="Howarth C."/>
            <person name="Jen D."/>
            <person name="Larson L."/>
            <person name="Lewis B."/>
            <person name="Mehta T."/>
            <person name="Park D."/>
            <person name="Pearson M."/>
            <person name="Roberts A."/>
            <person name="Saif S."/>
            <person name="Shea T."/>
            <person name="Shenoy N."/>
            <person name="Sisk P."/>
            <person name="Stolte C."/>
            <person name="Sykes S."/>
            <person name="Thomson T."/>
            <person name="Walk T."/>
            <person name="White J."/>
            <person name="Yandava C."/>
            <person name="Izard J."/>
            <person name="Baranova O.V."/>
            <person name="Blanton J.M."/>
            <person name="Tanner A.C."/>
            <person name="Dewhirst F.E."/>
            <person name="Haas B."/>
            <person name="Nusbaum C."/>
            <person name="Birren B."/>
        </authorList>
    </citation>
    <scope>NUCLEOTIDE SEQUENCE [LARGE SCALE GENOMIC DNA]</scope>
    <source>
        <strain evidence="2">1-1 BBBD Race 1</strain>
    </source>
</reference>
<evidence type="ECO:0000313" key="4">
    <source>
        <dbReference type="Proteomes" id="UP000005240"/>
    </source>
</evidence>
<accession>A0A180GB13</accession>
<dbReference type="EMBL" id="ADAS02000117">
    <property type="protein sequence ID" value="OAV89840.1"/>
    <property type="molecule type" value="Genomic_DNA"/>
</dbReference>
<feature type="region of interest" description="Disordered" evidence="1">
    <location>
        <begin position="195"/>
        <end position="256"/>
    </location>
</feature>
<reference evidence="3 4" key="3">
    <citation type="journal article" date="2017" name="G3 (Bethesda)">
        <title>Comparative analysis highlights variable genome content of wheat rusts and divergence of the mating loci.</title>
        <authorList>
            <person name="Cuomo C.A."/>
            <person name="Bakkeren G."/>
            <person name="Khalil H.B."/>
            <person name="Panwar V."/>
            <person name="Joly D."/>
            <person name="Linning R."/>
            <person name="Sakthikumar S."/>
            <person name="Song X."/>
            <person name="Adiconis X."/>
            <person name="Fan L."/>
            <person name="Goldberg J.M."/>
            <person name="Levin J.Z."/>
            <person name="Young S."/>
            <person name="Zeng Q."/>
            <person name="Anikster Y."/>
            <person name="Bruce M."/>
            <person name="Wang M."/>
            <person name="Yin C."/>
            <person name="McCallum B."/>
            <person name="Szabo L.J."/>
            <person name="Hulbert S."/>
            <person name="Chen X."/>
            <person name="Fellers J.P."/>
        </authorList>
    </citation>
    <scope>NUCLEOTIDE SEQUENCE</scope>
    <source>
        <strain evidence="4">Isolate 1-1 / race 1 (BBBD)</strain>
        <strain evidence="3">isolate 1-1 / race 1 (BBBD)</strain>
    </source>
</reference>
<feature type="compositionally biased region" description="Low complexity" evidence="1">
    <location>
        <begin position="135"/>
        <end position="148"/>
    </location>
</feature>
<dbReference type="AlphaFoldDB" id="A0A180GB13"/>
<organism evidence="2">
    <name type="scientific">Puccinia triticina (isolate 1-1 / race 1 (BBBD))</name>
    <name type="common">Brown leaf rust fungus</name>
    <dbReference type="NCBI Taxonomy" id="630390"/>
    <lineage>
        <taxon>Eukaryota</taxon>
        <taxon>Fungi</taxon>
        <taxon>Dikarya</taxon>
        <taxon>Basidiomycota</taxon>
        <taxon>Pucciniomycotina</taxon>
        <taxon>Pucciniomycetes</taxon>
        <taxon>Pucciniales</taxon>
        <taxon>Pucciniaceae</taxon>
        <taxon>Puccinia</taxon>
    </lineage>
</organism>
<evidence type="ECO:0000313" key="2">
    <source>
        <dbReference type="EMBL" id="OAV89840.1"/>
    </source>
</evidence>
<evidence type="ECO:0000313" key="3">
    <source>
        <dbReference type="EnsemblFungi" id="PTTG_12764-t43_1-p1"/>
    </source>
</evidence>
<feature type="non-terminal residue" evidence="2">
    <location>
        <position position="256"/>
    </location>
</feature>
<sequence length="256" mass="28566">MILGALITDTNLLAFYTIESPKFEGKSWHEFKDRLFEFCLPEDWRADIRRSIVQLKMLPSELFLEFSNRARTLQSLVNFETASFGDFDLAEFIVLGLPHALQVKVQEFQLLKTKPFKFGEFKRRINGFYIDMPRPRTTPSHSSSGPPTQDNGPLSPYLWRLFSYLDSVGKCHYRKTYCGNAAGACPGPPDRNRFHIPPSFSIPPQPTNYVAPRAWPNAQGPSSGKPTSPTAGRPTGRPAGVAGVSNKAPAFDQAGV</sequence>
<dbReference type="Proteomes" id="UP000005240">
    <property type="component" value="Unassembled WGS sequence"/>
</dbReference>
<dbReference type="STRING" id="630390.A0A180GB13"/>
<proteinExistence type="predicted"/>
<reference evidence="2" key="2">
    <citation type="submission" date="2016-05" db="EMBL/GenBank/DDBJ databases">
        <title>Comparative analysis highlights variable genome content of wheat rusts and divergence of the mating loci.</title>
        <authorList>
            <person name="Cuomo C.A."/>
            <person name="Bakkeren G."/>
            <person name="Szabo L."/>
            <person name="Khalil H."/>
            <person name="Joly D."/>
            <person name="Goldberg J."/>
            <person name="Young S."/>
            <person name="Zeng Q."/>
            <person name="Fellers J."/>
        </authorList>
    </citation>
    <scope>NUCLEOTIDE SEQUENCE [LARGE SCALE GENOMIC DNA]</scope>
    <source>
        <strain evidence="2">1-1 BBBD Race 1</strain>
    </source>
</reference>
<keyword evidence="4" id="KW-1185">Reference proteome</keyword>
<dbReference type="EnsemblFungi" id="PTTG_12764-t43_1">
    <property type="protein sequence ID" value="PTTG_12764-t43_1-p1"/>
    <property type="gene ID" value="PTTG_12764"/>
</dbReference>
<evidence type="ECO:0000256" key="1">
    <source>
        <dbReference type="SAM" id="MobiDB-lite"/>
    </source>
</evidence>
<feature type="region of interest" description="Disordered" evidence="1">
    <location>
        <begin position="131"/>
        <end position="151"/>
    </location>
</feature>
<protein>
    <recommendedName>
        <fullName evidence="5">Retrotransposon gag domain-containing protein</fullName>
    </recommendedName>
</protein>
<name>A0A180GB13_PUCT1</name>
<dbReference type="OrthoDB" id="2505542at2759"/>
<reference evidence="3" key="4">
    <citation type="submission" date="2025-05" db="UniProtKB">
        <authorList>
            <consortium name="EnsemblFungi"/>
        </authorList>
    </citation>
    <scope>IDENTIFICATION</scope>
    <source>
        <strain evidence="3">isolate 1-1 / race 1 (BBBD)</strain>
    </source>
</reference>
<gene>
    <name evidence="2" type="ORF">PTTG_12764</name>
</gene>
<evidence type="ECO:0008006" key="5">
    <source>
        <dbReference type="Google" id="ProtNLM"/>
    </source>
</evidence>
<feature type="compositionally biased region" description="Polar residues" evidence="1">
    <location>
        <begin position="219"/>
        <end position="230"/>
    </location>
</feature>